<evidence type="ECO:0000256" key="4">
    <source>
        <dbReference type="ARBA" id="ARBA00022729"/>
    </source>
</evidence>
<organism evidence="6 7">
    <name type="scientific">Nocardia acididurans</name>
    <dbReference type="NCBI Taxonomy" id="2802282"/>
    <lineage>
        <taxon>Bacteria</taxon>
        <taxon>Bacillati</taxon>
        <taxon>Actinomycetota</taxon>
        <taxon>Actinomycetes</taxon>
        <taxon>Mycobacteriales</taxon>
        <taxon>Nocardiaceae</taxon>
        <taxon>Nocardia</taxon>
    </lineage>
</organism>
<reference evidence="6 7" key="1">
    <citation type="submission" date="2021-01" db="EMBL/GenBank/DDBJ databases">
        <title>WGS of actinomycetes isolated from Thailand.</title>
        <authorList>
            <person name="Thawai C."/>
        </authorList>
    </citation>
    <scope>NUCLEOTIDE SEQUENCE [LARGE SCALE GENOMIC DNA]</scope>
    <source>
        <strain evidence="6 7">LPG 2</strain>
    </source>
</reference>
<keyword evidence="7" id="KW-1185">Reference proteome</keyword>
<dbReference type="EMBL" id="JAERRJ010000013">
    <property type="protein sequence ID" value="MBL1078878.1"/>
    <property type="molecule type" value="Genomic_DNA"/>
</dbReference>
<comment type="caution">
    <text evidence="6">The sequence shown here is derived from an EMBL/GenBank/DDBJ whole genome shotgun (WGS) entry which is preliminary data.</text>
</comment>
<name>A0ABS1MI26_9NOCA</name>
<dbReference type="Gene3D" id="3.40.50.1980">
    <property type="entry name" value="Nitrogenase molybdenum iron protein domain"/>
    <property type="match status" value="2"/>
</dbReference>
<protein>
    <submittedName>
        <fullName evidence="6">Iron-siderophore ABC transporter substrate-binding protein</fullName>
    </submittedName>
</protein>
<feature type="domain" description="Fe/B12 periplasmic-binding" evidence="5">
    <location>
        <begin position="57"/>
        <end position="326"/>
    </location>
</feature>
<dbReference type="RefSeq" id="WP_201954744.1">
    <property type="nucleotide sequence ID" value="NZ_JAERRJ010000013.1"/>
</dbReference>
<comment type="subcellular location">
    <subcellularLocation>
        <location evidence="1">Cell envelope</location>
    </subcellularLocation>
</comment>
<evidence type="ECO:0000256" key="3">
    <source>
        <dbReference type="ARBA" id="ARBA00022448"/>
    </source>
</evidence>
<dbReference type="PROSITE" id="PS50983">
    <property type="entry name" value="FE_B12_PBP"/>
    <property type="match status" value="1"/>
</dbReference>
<dbReference type="Pfam" id="PF01497">
    <property type="entry name" value="Peripla_BP_2"/>
    <property type="match status" value="1"/>
</dbReference>
<dbReference type="InterPro" id="IPR051313">
    <property type="entry name" value="Bact_iron-sidero_bind"/>
</dbReference>
<dbReference type="InterPro" id="IPR002491">
    <property type="entry name" value="ABC_transptr_periplasmic_BD"/>
</dbReference>
<dbReference type="SUPFAM" id="SSF53807">
    <property type="entry name" value="Helical backbone' metal receptor"/>
    <property type="match status" value="1"/>
</dbReference>
<keyword evidence="4" id="KW-0732">Signal</keyword>
<sequence>MLAALGAALVVATVSGCGTSGTGADTGASTITAEAGAYPVTVEHRYGATTVESAPERIAVVGYSDEDFVLAFGGVPVLTRKWYNDEIQPWQQPYLQAGQRNLVDMGTGAVPVEKVAAAKPDLIIGVYSGISEREYQSLSKIAPVIVSRAGYIDYGQPWQDTTRQIGAALGQPAKAEQLVNALEARFAAARTAHPQWAGRTVSVATFTGSQPSIFGGEDPRPRFFQNLGFRTPAEYDALTGDSFHATVSLENARLLDQDLLVWDQLSFTQGGRATIAGNPSLAVLGAMRENRTVYLDGELEKAFGWQTVLSLPAALDGVIPLLEQTGLRG</sequence>
<evidence type="ECO:0000313" key="6">
    <source>
        <dbReference type="EMBL" id="MBL1078878.1"/>
    </source>
</evidence>
<dbReference type="CDD" id="cd01146">
    <property type="entry name" value="FhuD"/>
    <property type="match status" value="1"/>
</dbReference>
<dbReference type="Proteomes" id="UP000602198">
    <property type="component" value="Unassembled WGS sequence"/>
</dbReference>
<gene>
    <name evidence="6" type="ORF">JK358_31190</name>
</gene>
<evidence type="ECO:0000256" key="2">
    <source>
        <dbReference type="ARBA" id="ARBA00008814"/>
    </source>
</evidence>
<keyword evidence="3" id="KW-0813">Transport</keyword>
<evidence type="ECO:0000313" key="7">
    <source>
        <dbReference type="Proteomes" id="UP000602198"/>
    </source>
</evidence>
<evidence type="ECO:0000259" key="5">
    <source>
        <dbReference type="PROSITE" id="PS50983"/>
    </source>
</evidence>
<dbReference type="PANTHER" id="PTHR30532:SF24">
    <property type="entry name" value="FERRIC ENTEROBACTIN-BINDING PERIPLASMIC PROTEIN FEPB"/>
    <property type="match status" value="1"/>
</dbReference>
<evidence type="ECO:0000256" key="1">
    <source>
        <dbReference type="ARBA" id="ARBA00004196"/>
    </source>
</evidence>
<dbReference type="PANTHER" id="PTHR30532">
    <property type="entry name" value="IRON III DICITRATE-BINDING PERIPLASMIC PROTEIN"/>
    <property type="match status" value="1"/>
</dbReference>
<comment type="similarity">
    <text evidence="2">Belongs to the bacterial solute-binding protein 8 family.</text>
</comment>
<proteinExistence type="inferred from homology"/>
<accession>A0ABS1MI26</accession>